<sequence length="739" mass="83645">MRLEAFLPRADADPVKVAGKGYFISVDSRPMATTRGTIKKLVDTYKQHLRSCVVLAGSSKSISKPFIRLNVECVLGSYDPNVTTAKDEVIFANEPKLLALFEDMCKDIYQPTEPEQMAKVVTENLQTSNQQARHQSPDLLSDDDEEDYGLLQDLASVEEMSIERAPTGLVSPESGQQMPGSPDREHLHGCRSALGAVEDSSDLTRVNHELRNVGNGIVVDRSSLSNSGQRQISRQAKEDTQEPVLTQTLLRTGWEVNMARDETASPDGETQPILLGPPITGIHEFIQSQMEEQTQREEPNPWSLAKIAAGQRSTHREDMPGLRLTGEHSDSNLGRTASRQQVHISGIAELMQEADEVMSRIIEDQRHSQQQQSQRHWVPAAAREEIYDPDNFEPPVLQHPAVPPTSYQVPRHQGPRGISKDEEAFHSSSNGHDIEDLEVMPQRGPGVRQRIGAKTPYPFANLDQSSVLGTPPPSSSPLRKPFRVPARTEQGRNLHVRPAPPRPTQVTRRFEPHRADGLRQSKLAVDTRKERQQLRLEDTSAYCFPSVESRPDYIYDGFEETRISKHHYQQASPEPNERQMLERLNSLRHRTEDEYGENAEEERGRSLSRRATTTLPDMSSRRYLKKRLASRSRSRTKVHKRMRSEMLPFEKLFSEPHTQTRPITLDLQNLRKQVTDASNYDLYITRGIQEVAFHMEKNEMENISNKLQEIVGAWVYEKHGVEVEIEIDIGALCEGDMGV</sequence>
<dbReference type="GO" id="GO:0032389">
    <property type="term" value="C:MutLalpha complex"/>
    <property type="evidence" value="ECO:0007669"/>
    <property type="project" value="TreeGrafter"/>
</dbReference>
<reference evidence="3 4" key="1">
    <citation type="submission" date="2014-02" db="EMBL/GenBank/DDBJ databases">
        <title>The genome sequence of Colletotrichum salicis CBS 607.94.</title>
        <authorList>
            <person name="Baroncelli R."/>
            <person name="Thon M.R."/>
        </authorList>
    </citation>
    <scope>NUCLEOTIDE SEQUENCE [LARGE SCALE GENOMIC DNA]</scope>
    <source>
        <strain evidence="3 4">CBS 607.94</strain>
    </source>
</reference>
<dbReference type="InterPro" id="IPR014721">
    <property type="entry name" value="Ribsml_uS5_D2-typ_fold_subgr"/>
</dbReference>
<comment type="caution">
    <text evidence="3">The sequence shown here is derived from an EMBL/GenBank/DDBJ whole genome shotgun (WGS) entry which is preliminary data.</text>
</comment>
<organism evidence="3 4">
    <name type="scientific">Colletotrichum salicis</name>
    <dbReference type="NCBI Taxonomy" id="1209931"/>
    <lineage>
        <taxon>Eukaryota</taxon>
        <taxon>Fungi</taxon>
        <taxon>Dikarya</taxon>
        <taxon>Ascomycota</taxon>
        <taxon>Pezizomycotina</taxon>
        <taxon>Sordariomycetes</taxon>
        <taxon>Hypocreomycetidae</taxon>
        <taxon>Glomerellales</taxon>
        <taxon>Glomerellaceae</taxon>
        <taxon>Colletotrichum</taxon>
        <taxon>Colletotrichum acutatum species complex</taxon>
    </lineage>
</organism>
<feature type="region of interest" description="Disordered" evidence="1">
    <location>
        <begin position="168"/>
        <end position="187"/>
    </location>
</feature>
<dbReference type="PANTHER" id="PTHR10073">
    <property type="entry name" value="DNA MISMATCH REPAIR PROTEIN MLH, PMS, MUTL"/>
    <property type="match status" value="1"/>
</dbReference>
<dbReference type="GO" id="GO:0030983">
    <property type="term" value="F:mismatched DNA binding"/>
    <property type="evidence" value="ECO:0007669"/>
    <property type="project" value="InterPro"/>
</dbReference>
<keyword evidence="4" id="KW-1185">Reference proteome</keyword>
<dbReference type="OrthoDB" id="10263226at2759"/>
<feature type="region of interest" description="Disordered" evidence="1">
    <location>
        <begin position="457"/>
        <end position="510"/>
    </location>
</feature>
<protein>
    <submittedName>
        <fullName evidence="3">DNA mismatch repair protein mutL</fullName>
    </submittedName>
</protein>
<dbReference type="SUPFAM" id="SSF54211">
    <property type="entry name" value="Ribosomal protein S5 domain 2-like"/>
    <property type="match status" value="1"/>
</dbReference>
<evidence type="ECO:0000313" key="4">
    <source>
        <dbReference type="Proteomes" id="UP000070121"/>
    </source>
</evidence>
<proteinExistence type="predicted"/>
<dbReference type="GO" id="GO:0006298">
    <property type="term" value="P:mismatch repair"/>
    <property type="evidence" value="ECO:0007669"/>
    <property type="project" value="InterPro"/>
</dbReference>
<dbReference type="STRING" id="1209931.A0A135UDC6"/>
<dbReference type="AlphaFoldDB" id="A0A135UDC6"/>
<feature type="region of interest" description="Disordered" evidence="1">
    <location>
        <begin position="588"/>
        <end position="613"/>
    </location>
</feature>
<evidence type="ECO:0000256" key="1">
    <source>
        <dbReference type="SAM" id="MobiDB-lite"/>
    </source>
</evidence>
<feature type="compositionally biased region" description="Basic and acidic residues" evidence="1">
    <location>
        <begin position="314"/>
        <end position="330"/>
    </location>
</feature>
<feature type="region of interest" description="Disordered" evidence="1">
    <location>
        <begin position="308"/>
        <end position="337"/>
    </location>
</feature>
<feature type="region of interest" description="Disordered" evidence="1">
    <location>
        <begin position="404"/>
        <end position="429"/>
    </location>
</feature>
<dbReference type="EMBL" id="JFFI01001573">
    <property type="protein sequence ID" value="KXH58390.1"/>
    <property type="molecule type" value="Genomic_DNA"/>
</dbReference>
<dbReference type="Gene3D" id="3.30.230.10">
    <property type="match status" value="1"/>
</dbReference>
<dbReference type="Proteomes" id="UP000070121">
    <property type="component" value="Unassembled WGS sequence"/>
</dbReference>
<dbReference type="GO" id="GO:0140664">
    <property type="term" value="F:ATP-dependent DNA damage sensor activity"/>
    <property type="evidence" value="ECO:0007669"/>
    <property type="project" value="InterPro"/>
</dbReference>
<feature type="domain" description="DNA mismatch repair protein S5" evidence="2">
    <location>
        <begin position="1"/>
        <end position="110"/>
    </location>
</feature>
<gene>
    <name evidence="3" type="ORF">CSAL01_06265</name>
</gene>
<dbReference type="PANTHER" id="PTHR10073:SF41">
    <property type="entry name" value="MISMATCH REPAIR PROTEIN, PUTATIVE (AFU_ORTHOLOGUE AFUA_8G05820)-RELATED"/>
    <property type="match status" value="1"/>
</dbReference>
<dbReference type="InterPro" id="IPR038973">
    <property type="entry name" value="MutL/Mlh/Pms-like"/>
</dbReference>
<dbReference type="GO" id="GO:0016887">
    <property type="term" value="F:ATP hydrolysis activity"/>
    <property type="evidence" value="ECO:0007669"/>
    <property type="project" value="InterPro"/>
</dbReference>
<evidence type="ECO:0000313" key="3">
    <source>
        <dbReference type="EMBL" id="KXH58390.1"/>
    </source>
</evidence>
<dbReference type="InterPro" id="IPR020568">
    <property type="entry name" value="Ribosomal_Su5_D2-typ_SF"/>
</dbReference>
<dbReference type="GO" id="GO:0005524">
    <property type="term" value="F:ATP binding"/>
    <property type="evidence" value="ECO:0007669"/>
    <property type="project" value="InterPro"/>
</dbReference>
<name>A0A135UDC6_9PEZI</name>
<dbReference type="InterPro" id="IPR013507">
    <property type="entry name" value="DNA_mismatch_S5_2-like"/>
</dbReference>
<accession>A0A135UDC6</accession>
<dbReference type="SMART" id="SM01340">
    <property type="entry name" value="DNA_mis_repair"/>
    <property type="match status" value="1"/>
</dbReference>
<evidence type="ECO:0000259" key="2">
    <source>
        <dbReference type="SMART" id="SM01340"/>
    </source>
</evidence>